<keyword evidence="2" id="KW-1185">Reference proteome</keyword>
<dbReference type="EMBL" id="LXQA011366361">
    <property type="protein sequence ID" value="MCI94783.1"/>
    <property type="molecule type" value="Genomic_DNA"/>
</dbReference>
<accession>A0A392W4V4</accession>
<evidence type="ECO:0000313" key="2">
    <source>
        <dbReference type="Proteomes" id="UP000265520"/>
    </source>
</evidence>
<comment type="caution">
    <text evidence="1">The sequence shown here is derived from an EMBL/GenBank/DDBJ whole genome shotgun (WGS) entry which is preliminary data.</text>
</comment>
<evidence type="ECO:0000313" key="1">
    <source>
        <dbReference type="EMBL" id="MCI94783.1"/>
    </source>
</evidence>
<feature type="non-terminal residue" evidence="1">
    <location>
        <position position="1"/>
    </location>
</feature>
<reference evidence="1 2" key="1">
    <citation type="journal article" date="2018" name="Front. Plant Sci.">
        <title>Red Clover (Trifolium pratense) and Zigzag Clover (T. medium) - A Picture of Genomic Similarities and Differences.</title>
        <authorList>
            <person name="Dluhosova J."/>
            <person name="Istvanek J."/>
            <person name="Nedelnik J."/>
            <person name="Repkova J."/>
        </authorList>
    </citation>
    <scope>NUCLEOTIDE SEQUENCE [LARGE SCALE GENOMIC DNA]</scope>
    <source>
        <strain evidence="2">cv. 10/8</strain>
        <tissue evidence="1">Leaf</tissue>
    </source>
</reference>
<sequence length="14" mass="1594">NPVQFGWGPWHIVG</sequence>
<dbReference type="Proteomes" id="UP000265520">
    <property type="component" value="Unassembled WGS sequence"/>
</dbReference>
<protein>
    <submittedName>
        <fullName evidence="1">Uncharacterized protein</fullName>
    </submittedName>
</protein>
<proteinExistence type="predicted"/>
<organism evidence="1 2">
    <name type="scientific">Trifolium medium</name>
    <dbReference type="NCBI Taxonomy" id="97028"/>
    <lineage>
        <taxon>Eukaryota</taxon>
        <taxon>Viridiplantae</taxon>
        <taxon>Streptophyta</taxon>
        <taxon>Embryophyta</taxon>
        <taxon>Tracheophyta</taxon>
        <taxon>Spermatophyta</taxon>
        <taxon>Magnoliopsida</taxon>
        <taxon>eudicotyledons</taxon>
        <taxon>Gunneridae</taxon>
        <taxon>Pentapetalae</taxon>
        <taxon>rosids</taxon>
        <taxon>fabids</taxon>
        <taxon>Fabales</taxon>
        <taxon>Fabaceae</taxon>
        <taxon>Papilionoideae</taxon>
        <taxon>50 kb inversion clade</taxon>
        <taxon>NPAAA clade</taxon>
        <taxon>Hologalegina</taxon>
        <taxon>IRL clade</taxon>
        <taxon>Trifolieae</taxon>
        <taxon>Trifolium</taxon>
    </lineage>
</organism>
<name>A0A392W4V4_9FABA</name>